<keyword evidence="9" id="KW-0472">Membrane</keyword>
<dbReference type="RefSeq" id="WP_236597248.1">
    <property type="nucleotide sequence ID" value="NZ_CAJHCQ010000043.1"/>
</dbReference>
<evidence type="ECO:0000256" key="7">
    <source>
        <dbReference type="ARBA" id="ARBA00023065"/>
    </source>
</evidence>
<dbReference type="CDD" id="cd00342">
    <property type="entry name" value="gram_neg_porins"/>
    <property type="match status" value="1"/>
</dbReference>
<dbReference type="InterPro" id="IPR001702">
    <property type="entry name" value="Porin_Gram-ve"/>
</dbReference>
<evidence type="ECO:0000256" key="4">
    <source>
        <dbReference type="ARBA" id="ARBA00022452"/>
    </source>
</evidence>
<name>A0ABN7IKS6_9BURK</name>
<dbReference type="EMBL" id="CAJHCQ010000043">
    <property type="protein sequence ID" value="CAD6562060.1"/>
    <property type="molecule type" value="Genomic_DNA"/>
</dbReference>
<dbReference type="InterPro" id="IPR050298">
    <property type="entry name" value="Gram-neg_bact_OMP"/>
</dbReference>
<evidence type="ECO:0000256" key="10">
    <source>
        <dbReference type="ARBA" id="ARBA00023237"/>
    </source>
</evidence>
<evidence type="ECO:0000256" key="2">
    <source>
        <dbReference type="ARBA" id="ARBA00011233"/>
    </source>
</evidence>
<dbReference type="PRINTS" id="PR00182">
    <property type="entry name" value="ECOLNEIPORIN"/>
</dbReference>
<evidence type="ECO:0000256" key="3">
    <source>
        <dbReference type="ARBA" id="ARBA00022448"/>
    </source>
</evidence>
<evidence type="ECO:0000256" key="6">
    <source>
        <dbReference type="ARBA" id="ARBA00022729"/>
    </source>
</evidence>
<dbReference type="PANTHER" id="PTHR34501">
    <property type="entry name" value="PROTEIN YDDL-RELATED"/>
    <property type="match status" value="1"/>
</dbReference>
<dbReference type="SUPFAM" id="SSF56935">
    <property type="entry name" value="Porins"/>
    <property type="match status" value="1"/>
</dbReference>
<gene>
    <name evidence="13" type="ORF">LMG27952_07669</name>
</gene>
<evidence type="ECO:0000256" key="8">
    <source>
        <dbReference type="ARBA" id="ARBA00023114"/>
    </source>
</evidence>
<dbReference type="InterPro" id="IPR023614">
    <property type="entry name" value="Porin_dom_sf"/>
</dbReference>
<feature type="domain" description="Porin" evidence="12">
    <location>
        <begin position="12"/>
        <end position="343"/>
    </location>
</feature>
<accession>A0ABN7IKS6</accession>
<comment type="caution">
    <text evidence="13">The sequence shown here is derived from an EMBL/GenBank/DDBJ whole genome shotgun (WGS) entry which is preliminary data.</text>
</comment>
<evidence type="ECO:0000256" key="1">
    <source>
        <dbReference type="ARBA" id="ARBA00004571"/>
    </source>
</evidence>
<dbReference type="Gene3D" id="2.40.160.10">
    <property type="entry name" value="Porin"/>
    <property type="match status" value="1"/>
</dbReference>
<reference evidence="13 14" key="1">
    <citation type="submission" date="2020-10" db="EMBL/GenBank/DDBJ databases">
        <authorList>
            <person name="Peeters C."/>
        </authorList>
    </citation>
    <scope>NUCLEOTIDE SEQUENCE [LARGE SCALE GENOMIC DNA]</scope>
    <source>
        <strain evidence="13 14">LMG 27952</strain>
    </source>
</reference>
<evidence type="ECO:0000256" key="9">
    <source>
        <dbReference type="ARBA" id="ARBA00023136"/>
    </source>
</evidence>
<evidence type="ECO:0000256" key="11">
    <source>
        <dbReference type="SAM" id="SignalP"/>
    </source>
</evidence>
<feature type="signal peptide" evidence="11">
    <location>
        <begin position="1"/>
        <end position="24"/>
    </location>
</feature>
<evidence type="ECO:0000313" key="13">
    <source>
        <dbReference type="EMBL" id="CAD6562060.1"/>
    </source>
</evidence>
<dbReference type="Pfam" id="PF13609">
    <property type="entry name" value="Porin_4"/>
    <property type="match status" value="1"/>
</dbReference>
<proteinExistence type="predicted"/>
<dbReference type="PANTHER" id="PTHR34501:SF9">
    <property type="entry name" value="MAJOR OUTER MEMBRANE PROTEIN P.IA"/>
    <property type="match status" value="1"/>
</dbReference>
<keyword evidence="8" id="KW-0626">Porin</keyword>
<protein>
    <submittedName>
        <fullName evidence="13">Outer membrane porin protein 32</fullName>
    </submittedName>
</protein>
<keyword evidence="6 11" id="KW-0732">Signal</keyword>
<comment type="subcellular location">
    <subcellularLocation>
        <location evidence="1">Cell outer membrane</location>
        <topology evidence="1">Multi-pass membrane protein</topology>
    </subcellularLocation>
</comment>
<organism evidence="13 14">
    <name type="scientific">Paraburkholderia hiiakae</name>
    <dbReference type="NCBI Taxonomy" id="1081782"/>
    <lineage>
        <taxon>Bacteria</taxon>
        <taxon>Pseudomonadati</taxon>
        <taxon>Pseudomonadota</taxon>
        <taxon>Betaproteobacteria</taxon>
        <taxon>Burkholderiales</taxon>
        <taxon>Burkholderiaceae</taxon>
        <taxon>Paraburkholderia</taxon>
    </lineage>
</organism>
<evidence type="ECO:0000259" key="12">
    <source>
        <dbReference type="Pfam" id="PF13609"/>
    </source>
</evidence>
<dbReference type="InterPro" id="IPR033900">
    <property type="entry name" value="Gram_neg_porin_domain"/>
</dbReference>
<keyword evidence="3" id="KW-0813">Transport</keyword>
<sequence>MSRKLSIGACVAAAMLCPAGAAYAQSSVTLYGIVDAGLMYLSRSTPGFNGTATSTKSQVSLTNGGYLPSLWGIKGEEDLGGGMKAIFNLESGFSVGNGGHDSPANNSLFNRLAYVGLKGRFGTLSAGLQYSPFFNAMYDLDPRGVAQFGSVLTPLLDNSLVAAIIMPNAVSYSTPNLGGFEASGLFGLGGVAGSFQNGRSYSLSARYTNGTVLLTTAYLSVNNALNPTLPPEIFPLLLANVRAWTAGGSYKFGSLTAKASFTNFRASEGGQPTTVSSTSTNVNLYSAGADYFVLPQLDVNLGLYYQDDRVNSGDHSLTAALGAQFFLSKRTALYAQVGMVHNTCSADGACLGSGLTVESLGSGVGAMKPIGNPGLPAGTTFGANVGMRMMF</sequence>
<evidence type="ECO:0000313" key="14">
    <source>
        <dbReference type="Proteomes" id="UP000656319"/>
    </source>
</evidence>
<dbReference type="Proteomes" id="UP000656319">
    <property type="component" value="Unassembled WGS sequence"/>
</dbReference>
<keyword evidence="7" id="KW-0406">Ion transport</keyword>
<keyword evidence="14" id="KW-1185">Reference proteome</keyword>
<keyword evidence="10" id="KW-0998">Cell outer membrane</keyword>
<evidence type="ECO:0000256" key="5">
    <source>
        <dbReference type="ARBA" id="ARBA00022692"/>
    </source>
</evidence>
<keyword evidence="4" id="KW-1134">Transmembrane beta strand</keyword>
<feature type="chain" id="PRO_5046533116" evidence="11">
    <location>
        <begin position="25"/>
        <end position="391"/>
    </location>
</feature>
<keyword evidence="5" id="KW-0812">Transmembrane</keyword>
<comment type="subunit">
    <text evidence="2">Homotrimer.</text>
</comment>